<keyword evidence="3" id="KW-1185">Reference proteome</keyword>
<keyword evidence="1" id="KW-0812">Transmembrane</keyword>
<protein>
    <recommendedName>
        <fullName evidence="4">Small multi-drug export protein</fullName>
    </recommendedName>
</protein>
<evidence type="ECO:0000313" key="2">
    <source>
        <dbReference type="EMBL" id="MBP2079992.1"/>
    </source>
</evidence>
<reference evidence="2" key="1">
    <citation type="submission" date="2021-03" db="EMBL/GenBank/DDBJ databases">
        <title>Genomic Encyclopedia of Type Strains, Phase IV (KMG-IV): sequencing the most valuable type-strain genomes for metagenomic binning, comparative biology and taxonomic classification.</title>
        <authorList>
            <person name="Goeker M."/>
        </authorList>
    </citation>
    <scope>NUCLEOTIDE SEQUENCE</scope>
    <source>
        <strain evidence="2">DSM 107338</strain>
    </source>
</reference>
<keyword evidence="1" id="KW-0472">Membrane</keyword>
<gene>
    <name evidence="2" type="ORF">J2Z64_004304</name>
</gene>
<dbReference type="Proteomes" id="UP001138793">
    <property type="component" value="Unassembled WGS sequence"/>
</dbReference>
<comment type="caution">
    <text evidence="2">The sequence shown here is derived from an EMBL/GenBank/DDBJ whole genome shotgun (WGS) entry which is preliminary data.</text>
</comment>
<name>A0A9X1CLQ3_9BACI</name>
<feature type="transmembrane region" description="Helical" evidence="1">
    <location>
        <begin position="74"/>
        <end position="99"/>
    </location>
</feature>
<evidence type="ECO:0008006" key="4">
    <source>
        <dbReference type="Google" id="ProtNLM"/>
    </source>
</evidence>
<organism evidence="2 3">
    <name type="scientific">Oceanobacillus polygoni</name>
    <dbReference type="NCBI Taxonomy" id="1235259"/>
    <lineage>
        <taxon>Bacteria</taxon>
        <taxon>Bacillati</taxon>
        <taxon>Bacillota</taxon>
        <taxon>Bacilli</taxon>
        <taxon>Bacillales</taxon>
        <taxon>Bacillaceae</taxon>
        <taxon>Oceanobacillus</taxon>
    </lineage>
</organism>
<accession>A0A9X1CLQ3</accession>
<feature type="transmembrane region" description="Helical" evidence="1">
    <location>
        <begin position="40"/>
        <end position="62"/>
    </location>
</feature>
<proteinExistence type="predicted"/>
<dbReference type="InterPro" id="IPR009577">
    <property type="entry name" value="Sm_multidrug_ex"/>
</dbReference>
<dbReference type="Pfam" id="PF06695">
    <property type="entry name" value="Sm_multidrug_ex"/>
    <property type="match status" value="1"/>
</dbReference>
<evidence type="ECO:0000256" key="1">
    <source>
        <dbReference type="SAM" id="Phobius"/>
    </source>
</evidence>
<evidence type="ECO:0000313" key="3">
    <source>
        <dbReference type="Proteomes" id="UP001138793"/>
    </source>
</evidence>
<dbReference type="RefSeq" id="WP_338112826.1">
    <property type="nucleotide sequence ID" value="NZ_JAGGMB010000025.1"/>
</dbReference>
<sequence>MLPIIFGFERAKIWYQKRQEKKEKPPSKRNERGKQIWNKYGLPGLALLGPILTGIHIAAFLAMTLGARKINTTVWITVSLGVWTLVFGLATVFGLDIFIQ</sequence>
<dbReference type="AlphaFoldDB" id="A0A9X1CLQ3"/>
<keyword evidence="1" id="KW-1133">Transmembrane helix</keyword>
<dbReference type="EMBL" id="JAGGMB010000025">
    <property type="protein sequence ID" value="MBP2079992.1"/>
    <property type="molecule type" value="Genomic_DNA"/>
</dbReference>